<evidence type="ECO:0000256" key="1">
    <source>
        <dbReference type="SAM" id="MobiDB-lite"/>
    </source>
</evidence>
<dbReference type="Proteomes" id="UP000738359">
    <property type="component" value="Unassembled WGS sequence"/>
</dbReference>
<sequence length="204" mass="22785">MDSARVHMTVDLQDAVASRAALSFHFHPPHFNPLEVAALAAEDQDDDVVGGISKNVKVVDKDHPLGVQDPALETLLINQAPKILGHYRRAKNVPKGSSSEDPIQFRPIQFTTQVVAGTNYYVKLAVIHENQNSHGHAEEYIHVRIFYQPWTETTQLTGIQVDKQLADGFDHDFEPLPEDAPASDVGQQEEVQSDQHILPRTMIR</sequence>
<accession>A0A9P6JA66</accession>
<dbReference type="InterPro" id="IPR000010">
    <property type="entry name" value="Cystatin_dom"/>
</dbReference>
<dbReference type="GO" id="GO:0004869">
    <property type="term" value="F:cysteine-type endopeptidase inhibitor activity"/>
    <property type="evidence" value="ECO:0007669"/>
    <property type="project" value="InterPro"/>
</dbReference>
<evidence type="ECO:0008006" key="4">
    <source>
        <dbReference type="Google" id="ProtNLM"/>
    </source>
</evidence>
<dbReference type="CDD" id="cd00042">
    <property type="entry name" value="CY"/>
    <property type="match status" value="1"/>
</dbReference>
<comment type="caution">
    <text evidence="2">The sequence shown here is derived from an EMBL/GenBank/DDBJ whole genome shotgun (WGS) entry which is preliminary data.</text>
</comment>
<dbReference type="InterPro" id="IPR046350">
    <property type="entry name" value="Cystatin_sf"/>
</dbReference>
<dbReference type="SUPFAM" id="SSF54403">
    <property type="entry name" value="Cystatin/monellin"/>
    <property type="match status" value="1"/>
</dbReference>
<protein>
    <recommendedName>
        <fullName evidence="4">Cystatin domain-containing protein</fullName>
    </recommendedName>
</protein>
<evidence type="ECO:0000313" key="2">
    <source>
        <dbReference type="EMBL" id="KAF9965684.1"/>
    </source>
</evidence>
<organism evidence="2 3">
    <name type="scientific">Mortierella alpina</name>
    <name type="common">Oleaginous fungus</name>
    <name type="synonym">Mortierella renispora</name>
    <dbReference type="NCBI Taxonomy" id="64518"/>
    <lineage>
        <taxon>Eukaryota</taxon>
        <taxon>Fungi</taxon>
        <taxon>Fungi incertae sedis</taxon>
        <taxon>Mucoromycota</taxon>
        <taxon>Mortierellomycotina</taxon>
        <taxon>Mortierellomycetes</taxon>
        <taxon>Mortierellales</taxon>
        <taxon>Mortierellaceae</taxon>
        <taxon>Mortierella</taxon>
    </lineage>
</organism>
<name>A0A9P6JA66_MORAP</name>
<dbReference type="AlphaFoldDB" id="A0A9P6JA66"/>
<gene>
    <name evidence="2" type="ORF">BGZ70_004318</name>
</gene>
<keyword evidence="3" id="KW-1185">Reference proteome</keyword>
<evidence type="ECO:0000313" key="3">
    <source>
        <dbReference type="Proteomes" id="UP000738359"/>
    </source>
</evidence>
<reference evidence="2" key="1">
    <citation type="journal article" date="2020" name="Fungal Divers.">
        <title>Resolving the Mortierellaceae phylogeny through synthesis of multi-gene phylogenetics and phylogenomics.</title>
        <authorList>
            <person name="Vandepol N."/>
            <person name="Liber J."/>
            <person name="Desiro A."/>
            <person name="Na H."/>
            <person name="Kennedy M."/>
            <person name="Barry K."/>
            <person name="Grigoriev I.V."/>
            <person name="Miller A.N."/>
            <person name="O'Donnell K."/>
            <person name="Stajich J.E."/>
            <person name="Bonito G."/>
        </authorList>
    </citation>
    <scope>NUCLEOTIDE SEQUENCE</scope>
    <source>
        <strain evidence="2">CK1249</strain>
    </source>
</reference>
<dbReference type="OrthoDB" id="2429551at2759"/>
<proteinExistence type="predicted"/>
<dbReference type="Gene3D" id="3.10.450.10">
    <property type="match status" value="1"/>
</dbReference>
<feature type="region of interest" description="Disordered" evidence="1">
    <location>
        <begin position="177"/>
        <end position="204"/>
    </location>
</feature>
<dbReference type="EMBL" id="JAAAHY010000230">
    <property type="protein sequence ID" value="KAF9965684.1"/>
    <property type="molecule type" value="Genomic_DNA"/>
</dbReference>